<accession>A0ABY0CZF3</accession>
<dbReference type="Proteomes" id="UP000290037">
    <property type="component" value="Unassembled WGS sequence"/>
</dbReference>
<gene>
    <name evidence="1" type="ORF">DSM01_3316</name>
</gene>
<proteinExistence type="predicted"/>
<comment type="caution">
    <text evidence="1">The sequence shown here is derived from an EMBL/GenBank/DDBJ whole genome shotgun (WGS) entry which is preliminary data.</text>
</comment>
<evidence type="ECO:0000313" key="2">
    <source>
        <dbReference type="Proteomes" id="UP000290037"/>
    </source>
</evidence>
<dbReference type="EMBL" id="QOVN01000011">
    <property type="protein sequence ID" value="RXG26809.1"/>
    <property type="molecule type" value="Genomic_DNA"/>
</dbReference>
<sequence>MIFFTTVLFLGKHTKKGSIHMQLSAIAYNLKKYLKFTQKRAKSGAGMLASFFFAEKQTNKHRYIGFKSSEFRLNPDDPKKKNRLKRLIYVRNVTFYSLVQRLPLLAAGFIPFSVSSLCRLVRHFRV</sequence>
<keyword evidence="2" id="KW-1185">Reference proteome</keyword>
<reference evidence="1 2" key="1">
    <citation type="submission" date="2018-07" db="EMBL/GenBank/DDBJ databases">
        <title>Leeuwenhoekiella genomics.</title>
        <authorList>
            <person name="Tahon G."/>
            <person name="Willems A."/>
        </authorList>
    </citation>
    <scope>NUCLEOTIDE SEQUENCE [LARGE SCALE GENOMIC DNA]</scope>
    <source>
        <strain evidence="1 2">LMG 24856</strain>
    </source>
</reference>
<protein>
    <recommendedName>
        <fullName evidence="3">Transposase DDE domain-containing protein</fullName>
    </recommendedName>
</protein>
<organism evidence="1 2">
    <name type="scientific">Leeuwenhoekiella palythoae</name>
    <dbReference type="NCBI Taxonomy" id="573501"/>
    <lineage>
        <taxon>Bacteria</taxon>
        <taxon>Pseudomonadati</taxon>
        <taxon>Bacteroidota</taxon>
        <taxon>Flavobacteriia</taxon>
        <taxon>Flavobacteriales</taxon>
        <taxon>Flavobacteriaceae</taxon>
        <taxon>Leeuwenhoekiella</taxon>
    </lineage>
</organism>
<evidence type="ECO:0008006" key="3">
    <source>
        <dbReference type="Google" id="ProtNLM"/>
    </source>
</evidence>
<name>A0ABY0CZF3_9FLAO</name>
<evidence type="ECO:0000313" key="1">
    <source>
        <dbReference type="EMBL" id="RXG26809.1"/>
    </source>
</evidence>